<dbReference type="Pfam" id="PF01914">
    <property type="entry name" value="MarC"/>
    <property type="match status" value="1"/>
</dbReference>
<evidence type="ECO:0000256" key="7">
    <source>
        <dbReference type="SAM" id="Phobius"/>
    </source>
</evidence>
<evidence type="ECO:0000256" key="6">
    <source>
        <dbReference type="ARBA" id="ARBA00023136"/>
    </source>
</evidence>
<reference evidence="8" key="1">
    <citation type="submission" date="2020-05" db="EMBL/GenBank/DDBJ databases">
        <authorList>
            <person name="Chiriac C."/>
            <person name="Salcher M."/>
            <person name="Ghai R."/>
            <person name="Kavagutti S V."/>
        </authorList>
    </citation>
    <scope>NUCLEOTIDE SEQUENCE</scope>
</reference>
<keyword evidence="4 7" id="KW-0812">Transmembrane</keyword>
<keyword evidence="6 7" id="KW-0472">Membrane</keyword>
<dbReference type="NCBIfam" id="TIGR00427">
    <property type="entry name" value="NAAT family transporter"/>
    <property type="match status" value="1"/>
</dbReference>
<evidence type="ECO:0000256" key="5">
    <source>
        <dbReference type="ARBA" id="ARBA00022989"/>
    </source>
</evidence>
<gene>
    <name evidence="8" type="ORF">UFOPK2001_00812</name>
</gene>
<proteinExistence type="inferred from homology"/>
<evidence type="ECO:0000256" key="1">
    <source>
        <dbReference type="ARBA" id="ARBA00004651"/>
    </source>
</evidence>
<organism evidence="8">
    <name type="scientific">freshwater metagenome</name>
    <dbReference type="NCBI Taxonomy" id="449393"/>
    <lineage>
        <taxon>unclassified sequences</taxon>
        <taxon>metagenomes</taxon>
        <taxon>ecological metagenomes</taxon>
    </lineage>
</organism>
<keyword evidence="3" id="KW-1003">Cell membrane</keyword>
<feature type="transmembrane region" description="Helical" evidence="7">
    <location>
        <begin position="175"/>
        <end position="196"/>
    </location>
</feature>
<evidence type="ECO:0000256" key="4">
    <source>
        <dbReference type="ARBA" id="ARBA00022692"/>
    </source>
</evidence>
<evidence type="ECO:0000256" key="3">
    <source>
        <dbReference type="ARBA" id="ARBA00022475"/>
    </source>
</evidence>
<feature type="transmembrane region" description="Helical" evidence="7">
    <location>
        <begin position="134"/>
        <end position="155"/>
    </location>
</feature>
<keyword evidence="5 7" id="KW-1133">Transmembrane helix</keyword>
<dbReference type="PANTHER" id="PTHR33508">
    <property type="entry name" value="UPF0056 MEMBRANE PROTEIN YHCE"/>
    <property type="match status" value="1"/>
</dbReference>
<dbReference type="EMBL" id="CAEZVN010000077">
    <property type="protein sequence ID" value="CAB4635477.1"/>
    <property type="molecule type" value="Genomic_DNA"/>
</dbReference>
<feature type="transmembrane region" description="Helical" evidence="7">
    <location>
        <begin position="104"/>
        <end position="127"/>
    </location>
</feature>
<comment type="subcellular location">
    <subcellularLocation>
        <location evidence="1">Cell membrane</location>
        <topology evidence="1">Multi-pass membrane protein</topology>
    </subcellularLocation>
</comment>
<dbReference type="PANTHER" id="PTHR33508:SF1">
    <property type="entry name" value="UPF0056 MEMBRANE PROTEIN YHCE"/>
    <property type="match status" value="1"/>
</dbReference>
<evidence type="ECO:0000313" key="8">
    <source>
        <dbReference type="EMBL" id="CAB4635477.1"/>
    </source>
</evidence>
<dbReference type="AlphaFoldDB" id="A0A6J6JEG2"/>
<evidence type="ECO:0000256" key="2">
    <source>
        <dbReference type="ARBA" id="ARBA00009784"/>
    </source>
</evidence>
<feature type="transmembrane region" description="Helical" evidence="7">
    <location>
        <begin position="46"/>
        <end position="64"/>
    </location>
</feature>
<comment type="similarity">
    <text evidence="2">Belongs to the UPF0056 (MarC) family.</text>
</comment>
<accession>A0A6J6JEG2</accession>
<sequence length="201" mass="20721">MKFSSDVTTLIALFAIVSPITSLPVFLNLTSEMTKAQRRVTALKTAGVAGLTLIIAYFLGDIILRSLSIDMNSFRIAGAFVICAYGWSMVMGKKPREVKAAPAGAAVVPLAIPMMAGPGAIATVIALGNSAQGFVQISNLLIILALSALTGILLLAAEPVEHLLGENGLMVVTRIFGLLLLAIGISTVISAISAAFPGLAA</sequence>
<dbReference type="GO" id="GO:0005886">
    <property type="term" value="C:plasma membrane"/>
    <property type="evidence" value="ECO:0007669"/>
    <property type="project" value="UniProtKB-SubCell"/>
</dbReference>
<protein>
    <submittedName>
        <fullName evidence="8">Unannotated protein</fullName>
    </submittedName>
</protein>
<name>A0A6J6JEG2_9ZZZZ</name>
<dbReference type="InterPro" id="IPR002771">
    <property type="entry name" value="Multi_antbiot-R_MarC"/>
</dbReference>
<feature type="transmembrane region" description="Helical" evidence="7">
    <location>
        <begin position="76"/>
        <end position="92"/>
    </location>
</feature>